<dbReference type="InterPro" id="IPR019189">
    <property type="entry name" value="Ribosomal_mL41"/>
</dbReference>
<organism evidence="8 9">
    <name type="scientific">Araneus ventricosus</name>
    <name type="common">Orbweaver spider</name>
    <name type="synonym">Epeira ventricosa</name>
    <dbReference type="NCBI Taxonomy" id="182803"/>
    <lineage>
        <taxon>Eukaryota</taxon>
        <taxon>Metazoa</taxon>
        <taxon>Ecdysozoa</taxon>
        <taxon>Arthropoda</taxon>
        <taxon>Chelicerata</taxon>
        <taxon>Arachnida</taxon>
        <taxon>Araneae</taxon>
        <taxon>Araneomorphae</taxon>
        <taxon>Entelegynae</taxon>
        <taxon>Araneoidea</taxon>
        <taxon>Araneidae</taxon>
        <taxon>Araneus</taxon>
    </lineage>
</organism>
<evidence type="ECO:0000256" key="7">
    <source>
        <dbReference type="SAM" id="MobiDB-lite"/>
    </source>
</evidence>
<keyword evidence="4 8" id="KW-0689">Ribosomal protein</keyword>
<keyword evidence="6" id="KW-0687">Ribonucleoprotein</keyword>
<dbReference type="Proteomes" id="UP000499080">
    <property type="component" value="Unassembled WGS sequence"/>
</dbReference>
<gene>
    <name evidence="8" type="primary">mRpL41</name>
    <name evidence="8" type="ORF">AVEN_221833_1</name>
</gene>
<evidence type="ECO:0000256" key="5">
    <source>
        <dbReference type="ARBA" id="ARBA00023128"/>
    </source>
</evidence>
<dbReference type="Pfam" id="PF09809">
    <property type="entry name" value="MRP-L27"/>
    <property type="match status" value="1"/>
</dbReference>
<dbReference type="PANTHER" id="PTHR21338">
    <property type="entry name" value="MITOCHONDRIAL RIBOSOMAL PROTEIN L41"/>
    <property type="match status" value="1"/>
</dbReference>
<comment type="similarity">
    <text evidence="2">Belongs to the mitochondrion-specific ribosomal protein mL41 family.</text>
</comment>
<evidence type="ECO:0000256" key="6">
    <source>
        <dbReference type="ARBA" id="ARBA00023274"/>
    </source>
</evidence>
<dbReference type="AlphaFoldDB" id="A0A4Y2FSU4"/>
<sequence length="177" mass="20895">MIPERFHQLFKLSHRFKLCLVHSKLQIEVSRTISTSSPSYGKRNFRKFNVANRGTYEDLKYFEEHPELEDQRGRRLPGYWEGSKFVREPEMVPELVVPDLKDFPLKPYVSYRTADIEQEKFTAEHLFYAAYYKKLKKDFEEGKLDEDGNSLEPSPEEKMDAEEAWKKARSTGSDLFG</sequence>
<dbReference type="GO" id="GO:0003735">
    <property type="term" value="F:structural constituent of ribosome"/>
    <property type="evidence" value="ECO:0007669"/>
    <property type="project" value="InterPro"/>
</dbReference>
<dbReference type="OrthoDB" id="408933at2759"/>
<evidence type="ECO:0000313" key="8">
    <source>
        <dbReference type="EMBL" id="GBM44590.1"/>
    </source>
</evidence>
<keyword evidence="5" id="KW-0496">Mitochondrion</keyword>
<protein>
    <submittedName>
        <fullName evidence="8">39S ribosomal protein L41, mitochondrial</fullName>
    </submittedName>
</protein>
<name>A0A4Y2FSU4_ARAVE</name>
<dbReference type="GO" id="GO:0005762">
    <property type="term" value="C:mitochondrial large ribosomal subunit"/>
    <property type="evidence" value="ECO:0007669"/>
    <property type="project" value="InterPro"/>
</dbReference>
<feature type="region of interest" description="Disordered" evidence="7">
    <location>
        <begin position="143"/>
        <end position="177"/>
    </location>
</feature>
<dbReference type="EMBL" id="BGPR01001070">
    <property type="protein sequence ID" value="GBM44590.1"/>
    <property type="molecule type" value="Genomic_DNA"/>
</dbReference>
<keyword evidence="9" id="KW-1185">Reference proteome</keyword>
<evidence type="ECO:0000256" key="1">
    <source>
        <dbReference type="ARBA" id="ARBA00004173"/>
    </source>
</evidence>
<accession>A0A4Y2FSU4</accession>
<evidence type="ECO:0000256" key="4">
    <source>
        <dbReference type="ARBA" id="ARBA00022980"/>
    </source>
</evidence>
<evidence type="ECO:0000256" key="2">
    <source>
        <dbReference type="ARBA" id="ARBA00010152"/>
    </source>
</evidence>
<reference evidence="8 9" key="1">
    <citation type="journal article" date="2019" name="Sci. Rep.">
        <title>Orb-weaving spider Araneus ventricosus genome elucidates the spidroin gene catalogue.</title>
        <authorList>
            <person name="Kono N."/>
            <person name="Nakamura H."/>
            <person name="Ohtoshi R."/>
            <person name="Moran D.A.P."/>
            <person name="Shinohara A."/>
            <person name="Yoshida Y."/>
            <person name="Fujiwara M."/>
            <person name="Mori M."/>
            <person name="Tomita M."/>
            <person name="Arakawa K."/>
        </authorList>
    </citation>
    <scope>NUCLEOTIDE SEQUENCE [LARGE SCALE GENOMIC DNA]</scope>
</reference>
<keyword evidence="3" id="KW-0809">Transit peptide</keyword>
<feature type="compositionally biased region" description="Basic and acidic residues" evidence="7">
    <location>
        <begin position="155"/>
        <end position="166"/>
    </location>
</feature>
<proteinExistence type="inferred from homology"/>
<dbReference type="PANTHER" id="PTHR21338:SF0">
    <property type="entry name" value="LARGE RIBOSOMAL SUBUNIT PROTEIN ML41"/>
    <property type="match status" value="1"/>
</dbReference>
<comment type="subcellular location">
    <subcellularLocation>
        <location evidence="1">Mitochondrion</location>
    </subcellularLocation>
</comment>
<comment type="caution">
    <text evidence="8">The sequence shown here is derived from an EMBL/GenBank/DDBJ whole genome shotgun (WGS) entry which is preliminary data.</text>
</comment>
<dbReference type="GO" id="GO:0006412">
    <property type="term" value="P:translation"/>
    <property type="evidence" value="ECO:0007669"/>
    <property type="project" value="TreeGrafter"/>
</dbReference>
<evidence type="ECO:0000256" key="3">
    <source>
        <dbReference type="ARBA" id="ARBA00022946"/>
    </source>
</evidence>
<evidence type="ECO:0000313" key="9">
    <source>
        <dbReference type="Proteomes" id="UP000499080"/>
    </source>
</evidence>